<protein>
    <recommendedName>
        <fullName evidence="3">Cadherin-like domain-containing protein</fullName>
    </recommendedName>
</protein>
<reference evidence="1" key="1">
    <citation type="journal article" date="2014" name="Int. J. Syst. Evol. Microbiol.">
        <title>Complete genome sequence of Corynebacterium casei LMG S-19264T (=DSM 44701T), isolated from a smear-ripened cheese.</title>
        <authorList>
            <consortium name="US DOE Joint Genome Institute (JGI-PGF)"/>
            <person name="Walter F."/>
            <person name="Albersmeier A."/>
            <person name="Kalinowski J."/>
            <person name="Ruckert C."/>
        </authorList>
    </citation>
    <scope>NUCLEOTIDE SEQUENCE</scope>
    <source>
        <strain evidence="1">KCTC 22164</strain>
    </source>
</reference>
<organism evidence="1 2">
    <name type="scientific">Alteromonas halophila</name>
    <dbReference type="NCBI Taxonomy" id="516698"/>
    <lineage>
        <taxon>Bacteria</taxon>
        <taxon>Pseudomonadati</taxon>
        <taxon>Pseudomonadota</taxon>
        <taxon>Gammaproteobacteria</taxon>
        <taxon>Alteromonadales</taxon>
        <taxon>Alteromonadaceae</taxon>
        <taxon>Alteromonas/Salinimonas group</taxon>
        <taxon>Alteromonas</taxon>
    </lineage>
</organism>
<dbReference type="PROSITE" id="PS51257">
    <property type="entry name" value="PROKAR_LIPOPROTEIN"/>
    <property type="match status" value="1"/>
</dbReference>
<proteinExistence type="predicted"/>
<dbReference type="AlphaFoldDB" id="A0A918N1F0"/>
<keyword evidence="2" id="KW-1185">Reference proteome</keyword>
<dbReference type="EMBL" id="BMXP01000009">
    <property type="protein sequence ID" value="GGW93444.1"/>
    <property type="molecule type" value="Genomic_DNA"/>
</dbReference>
<evidence type="ECO:0008006" key="3">
    <source>
        <dbReference type="Google" id="ProtNLM"/>
    </source>
</evidence>
<reference evidence="1" key="2">
    <citation type="submission" date="2020-09" db="EMBL/GenBank/DDBJ databases">
        <authorList>
            <person name="Sun Q."/>
            <person name="Kim S."/>
        </authorList>
    </citation>
    <scope>NUCLEOTIDE SEQUENCE</scope>
    <source>
        <strain evidence="1">KCTC 22164</strain>
    </source>
</reference>
<sequence>MNHSIKLLLVAGLAGSLSGCFDSDDDDNDNQDGMQNAAPTATDASFTTEADTAFTEMLDASDPDGDTLTYALEEEPTMGSVEVMDSGEFTYTPAAQVTGMDSFVFSVSDGTNAAVTATVSITIEDQQVSLTSYTREAFMQDATDTPLPVNGRTFTDDADDGAFDDLLMDQ</sequence>
<dbReference type="Gene3D" id="2.60.40.2810">
    <property type="match status" value="1"/>
</dbReference>
<dbReference type="Pfam" id="PF17963">
    <property type="entry name" value="Big_9"/>
    <property type="match status" value="1"/>
</dbReference>
<dbReference type="RefSeq" id="WP_189407856.1">
    <property type="nucleotide sequence ID" value="NZ_BMXP01000009.1"/>
</dbReference>
<gene>
    <name evidence="1" type="ORF">GCM10007391_29770</name>
</gene>
<accession>A0A918N1F0</accession>
<dbReference type="Proteomes" id="UP000631300">
    <property type="component" value="Unassembled WGS sequence"/>
</dbReference>
<comment type="caution">
    <text evidence="1">The sequence shown here is derived from an EMBL/GenBank/DDBJ whole genome shotgun (WGS) entry which is preliminary data.</text>
</comment>
<evidence type="ECO:0000313" key="2">
    <source>
        <dbReference type="Proteomes" id="UP000631300"/>
    </source>
</evidence>
<evidence type="ECO:0000313" key="1">
    <source>
        <dbReference type="EMBL" id="GGW93444.1"/>
    </source>
</evidence>
<name>A0A918N1F0_9ALTE</name>